<dbReference type="Gene3D" id="1.10.510.10">
    <property type="entry name" value="Transferase(Phosphotransferase) domain 1"/>
    <property type="match status" value="1"/>
</dbReference>
<keyword evidence="13" id="KW-1185">Reference proteome</keyword>
<sequence>MHPFLEDRSSASKQNSSRQSPSKRSNTPRKSYSREFLHKVTDSFNRLASPLASQNTSRSNSTTSLNKHFQVHDNHHHDALNNFLSVSIKKLLDTTHSDSSTASNATTMGTTPSLNKDEKTYFDKELDSSISLNKVKETNHVFLEYDPVSKRKKLNTYELLKDLGRGQHGKVKLARDTTTNALVAIKIVDRKSKPSLGKVHTNTEEKVKREIAIMKKCDHPHVVKLIEVLDDATSKKIYMVLEYLEKGEIKWSKKDDVTGELRPYLKFHEARQVFRDVVSGLEYLHYQGVIHRDIKPGNLLVSNSNIVKISDFGISYASSLESNTEYELAKTAGTPAFMAPELCSTNGYKTDTKVTHKIDIWALGVTLYCLLFGTLPFYGDSEYLLFEAINKEELKFPPAHKSYMTDEEFEMSRDLLERLLRKDPERRIDIPEIKKHRFFTWGLSRIDSKLYSSNFNCNKKIAVSNEEVDDAVIGIRNRIKHKLQKALKLAGLSSVSGSSTASNSSSQIKVTRKSQPRPSSHIKFLSMETSQNEPVLSEVQKEPETIVPITSWPPASHYKRDSISASILSKERSGSIDSSSTAPVETRALANGDVYVDCNPRAVSHLSDIVSKDMERRLSVMSNSNGSTHGTNNATHSEPVDMVFSRSNIPTDQGASASAMNIPESSSDDSLDCFDGSPSSFHPTDNNAEAGSLHTASSKSILSVPENLKAFALESSHGRGKINNKFSFGEDESSSQSSDSDSSAHSESEEDDDDGELTLVLGPKRDMPPFLRRRIASHESTLPTVGNMPKEQAIKNVDQDIANACSPVQSSSDIPRSELDPFVVLNTENNHAEVQQPSKERTTRAHVVSPLSKDAPLSPKANTSAHLAPKISYNPRLYRNHYNKEFFVTPYQSDAFHYNADEKRSNQNPCAATSSHNDNNDRFRSRNNSITVGILQRGNSKDDSI</sequence>
<dbReference type="GO" id="GO:0030447">
    <property type="term" value="P:filamentous growth"/>
    <property type="evidence" value="ECO:0007669"/>
    <property type="project" value="UniProtKB-ARBA"/>
</dbReference>
<feature type="region of interest" description="Disordered" evidence="10">
    <location>
        <begin position="832"/>
        <end position="863"/>
    </location>
</feature>
<evidence type="ECO:0000256" key="3">
    <source>
        <dbReference type="ARBA" id="ARBA00022679"/>
    </source>
</evidence>
<dbReference type="InterPro" id="IPR008271">
    <property type="entry name" value="Ser/Thr_kinase_AS"/>
</dbReference>
<keyword evidence="2" id="KW-0723">Serine/threonine-protein kinase</keyword>
<feature type="compositionally biased region" description="Low complexity" evidence="10">
    <location>
        <begin position="495"/>
        <end position="506"/>
    </location>
</feature>
<evidence type="ECO:0000256" key="1">
    <source>
        <dbReference type="ARBA" id="ARBA00012513"/>
    </source>
</evidence>
<gene>
    <name evidence="12" type="ordered locus">PAS_chr2-1_0639</name>
</gene>
<evidence type="ECO:0000256" key="4">
    <source>
        <dbReference type="ARBA" id="ARBA00022741"/>
    </source>
</evidence>
<evidence type="ECO:0000256" key="6">
    <source>
        <dbReference type="ARBA" id="ARBA00022840"/>
    </source>
</evidence>
<dbReference type="STRING" id="644223.C4R1A9"/>
<feature type="region of interest" description="Disordered" evidence="10">
    <location>
        <begin position="1"/>
        <end position="34"/>
    </location>
</feature>
<accession>C4R1A9</accession>
<organism evidence="12 13">
    <name type="scientific">Komagataella phaffii (strain GS115 / ATCC 20864)</name>
    <name type="common">Yeast</name>
    <name type="synonym">Pichia pastoris</name>
    <dbReference type="NCBI Taxonomy" id="644223"/>
    <lineage>
        <taxon>Eukaryota</taxon>
        <taxon>Fungi</taxon>
        <taxon>Dikarya</taxon>
        <taxon>Ascomycota</taxon>
        <taxon>Saccharomycotina</taxon>
        <taxon>Pichiomycetes</taxon>
        <taxon>Pichiales</taxon>
        <taxon>Pichiaceae</taxon>
        <taxon>Komagataella</taxon>
    </lineage>
</organism>
<dbReference type="GO" id="GO:0004674">
    <property type="term" value="F:protein serine/threonine kinase activity"/>
    <property type="evidence" value="ECO:0007669"/>
    <property type="project" value="UniProtKB-KW"/>
</dbReference>
<proteinExistence type="predicted"/>
<dbReference type="Pfam" id="PF00069">
    <property type="entry name" value="Pkinase"/>
    <property type="match status" value="1"/>
</dbReference>
<evidence type="ECO:0000313" key="12">
    <source>
        <dbReference type="EMBL" id="CAY69283.1"/>
    </source>
</evidence>
<evidence type="ECO:0000256" key="9">
    <source>
        <dbReference type="PROSITE-ProRule" id="PRU10141"/>
    </source>
</evidence>
<dbReference type="HOGENOM" id="CLU_311021_0_0_1"/>
<reference evidence="12 13" key="1">
    <citation type="journal article" date="2009" name="Nat. Biotechnol.">
        <title>Genome sequence of the recombinant protein production host Pichia pastoris.</title>
        <authorList>
            <person name="De Schutter K."/>
            <person name="Lin Y.C."/>
            <person name="Tiels P."/>
            <person name="Van Hecke A."/>
            <person name="Glinka S."/>
            <person name="Weber-Lehmann J."/>
            <person name="Rouze P."/>
            <person name="Van de Peer Y."/>
            <person name="Callewaert N."/>
        </authorList>
    </citation>
    <scope>NUCLEOTIDE SEQUENCE [LARGE SCALE GENOMIC DNA]</scope>
    <source>
        <strain evidence="13">GS115 / ATCC 20864</strain>
    </source>
</reference>
<feature type="compositionally biased region" description="Low complexity" evidence="10">
    <location>
        <begin position="11"/>
        <end position="25"/>
    </location>
</feature>
<dbReference type="EMBL" id="FN392320">
    <property type="protein sequence ID" value="CAY69283.1"/>
    <property type="molecule type" value="Genomic_DNA"/>
</dbReference>
<dbReference type="GO" id="GO:0005524">
    <property type="term" value="F:ATP binding"/>
    <property type="evidence" value="ECO:0007669"/>
    <property type="project" value="UniProtKB-UniRule"/>
</dbReference>
<dbReference type="GO" id="GO:0042149">
    <property type="term" value="P:cellular response to glucose starvation"/>
    <property type="evidence" value="ECO:0007669"/>
    <property type="project" value="UniProtKB-ARBA"/>
</dbReference>
<feature type="binding site" evidence="9">
    <location>
        <position position="186"/>
    </location>
    <ligand>
        <name>ATP</name>
        <dbReference type="ChEBI" id="CHEBI:30616"/>
    </ligand>
</feature>
<evidence type="ECO:0000259" key="11">
    <source>
        <dbReference type="PROSITE" id="PS50011"/>
    </source>
</evidence>
<dbReference type="GO" id="GO:0001558">
    <property type="term" value="P:regulation of cell growth"/>
    <property type="evidence" value="ECO:0007669"/>
    <property type="project" value="UniProtKB-ARBA"/>
</dbReference>
<dbReference type="InParanoid" id="C4R1A9"/>
<keyword evidence="4 9" id="KW-0547">Nucleotide-binding</keyword>
<keyword evidence="5 12" id="KW-0418">Kinase</keyword>
<dbReference type="eggNOG" id="KOG0585">
    <property type="taxonomic scope" value="Eukaryota"/>
</dbReference>
<evidence type="ECO:0000256" key="8">
    <source>
        <dbReference type="ARBA" id="ARBA00048679"/>
    </source>
</evidence>
<keyword evidence="6 9" id="KW-0067">ATP-binding</keyword>
<dbReference type="SMR" id="C4R1A9"/>
<evidence type="ECO:0000256" key="10">
    <source>
        <dbReference type="SAM" id="MobiDB-lite"/>
    </source>
</evidence>
<dbReference type="KEGG" id="ppa:PAS_chr2-1_0639"/>
<evidence type="ECO:0000256" key="2">
    <source>
        <dbReference type="ARBA" id="ARBA00022527"/>
    </source>
</evidence>
<dbReference type="InterPro" id="IPR000719">
    <property type="entry name" value="Prot_kinase_dom"/>
</dbReference>
<feature type="region of interest" description="Disordered" evidence="10">
    <location>
        <begin position="495"/>
        <end position="519"/>
    </location>
</feature>
<dbReference type="GO" id="GO:0050793">
    <property type="term" value="P:regulation of developmental process"/>
    <property type="evidence" value="ECO:0007669"/>
    <property type="project" value="UniProtKB-ARBA"/>
</dbReference>
<dbReference type="AlphaFoldDB" id="C4R1A9"/>
<dbReference type="Proteomes" id="UP000000314">
    <property type="component" value="Chromosome 2"/>
</dbReference>
<comment type="catalytic activity">
    <reaction evidence="8">
        <text>L-seryl-[protein] + ATP = O-phospho-L-seryl-[protein] + ADP + H(+)</text>
        <dbReference type="Rhea" id="RHEA:17989"/>
        <dbReference type="Rhea" id="RHEA-COMP:9863"/>
        <dbReference type="Rhea" id="RHEA-COMP:11604"/>
        <dbReference type="ChEBI" id="CHEBI:15378"/>
        <dbReference type="ChEBI" id="CHEBI:29999"/>
        <dbReference type="ChEBI" id="CHEBI:30616"/>
        <dbReference type="ChEBI" id="CHEBI:83421"/>
        <dbReference type="ChEBI" id="CHEBI:456216"/>
        <dbReference type="EC" id="2.7.11.1"/>
    </reaction>
</comment>
<feature type="region of interest" description="Disordered" evidence="10">
    <location>
        <begin position="646"/>
        <end position="693"/>
    </location>
</feature>
<dbReference type="InterPro" id="IPR017441">
    <property type="entry name" value="Protein_kinase_ATP_BS"/>
</dbReference>
<feature type="compositionally biased region" description="Polar residues" evidence="10">
    <location>
        <begin position="677"/>
        <end position="693"/>
    </location>
</feature>
<feature type="compositionally biased region" description="Basic and acidic residues" evidence="10">
    <location>
        <begin position="1"/>
        <end position="10"/>
    </location>
</feature>
<dbReference type="SMART" id="SM00220">
    <property type="entry name" value="S_TKc"/>
    <property type="match status" value="1"/>
</dbReference>
<dbReference type="OrthoDB" id="68483at2759"/>
<dbReference type="PROSITE" id="PS00108">
    <property type="entry name" value="PROTEIN_KINASE_ST"/>
    <property type="match status" value="1"/>
</dbReference>
<dbReference type="FunFam" id="1.10.510.10:FF:000571">
    <property type="entry name" value="Maternal embryonic leucine zipper kinase"/>
    <property type="match status" value="1"/>
</dbReference>
<evidence type="ECO:0000313" key="13">
    <source>
        <dbReference type="Proteomes" id="UP000000314"/>
    </source>
</evidence>
<feature type="domain" description="Protein kinase" evidence="11">
    <location>
        <begin position="157"/>
        <end position="439"/>
    </location>
</feature>
<dbReference type="PROSITE" id="PS50011">
    <property type="entry name" value="PROTEIN_KINASE_DOM"/>
    <property type="match status" value="1"/>
</dbReference>
<dbReference type="SUPFAM" id="SSF56112">
    <property type="entry name" value="Protein kinase-like (PK-like)"/>
    <property type="match status" value="1"/>
</dbReference>
<feature type="region of interest" description="Disordered" evidence="10">
    <location>
        <begin position="720"/>
        <end position="764"/>
    </location>
</feature>
<comment type="catalytic activity">
    <reaction evidence="7">
        <text>L-threonyl-[protein] + ATP = O-phospho-L-threonyl-[protein] + ADP + H(+)</text>
        <dbReference type="Rhea" id="RHEA:46608"/>
        <dbReference type="Rhea" id="RHEA-COMP:11060"/>
        <dbReference type="Rhea" id="RHEA-COMP:11605"/>
        <dbReference type="ChEBI" id="CHEBI:15378"/>
        <dbReference type="ChEBI" id="CHEBI:30013"/>
        <dbReference type="ChEBI" id="CHEBI:30616"/>
        <dbReference type="ChEBI" id="CHEBI:61977"/>
        <dbReference type="ChEBI" id="CHEBI:456216"/>
        <dbReference type="EC" id="2.7.11.1"/>
    </reaction>
</comment>
<feature type="compositionally biased region" description="Polar residues" evidence="10">
    <location>
        <begin position="646"/>
        <end position="665"/>
    </location>
</feature>
<dbReference type="PANTHER" id="PTHR43895">
    <property type="entry name" value="CALCIUM/CALMODULIN-DEPENDENT PROTEIN KINASE KINASE-RELATED"/>
    <property type="match status" value="1"/>
</dbReference>
<keyword evidence="3" id="KW-0808">Transferase</keyword>
<dbReference type="EC" id="2.7.11.1" evidence="1"/>
<dbReference type="GO" id="GO:0007165">
    <property type="term" value="P:signal transduction"/>
    <property type="evidence" value="ECO:0007669"/>
    <property type="project" value="TreeGrafter"/>
</dbReference>
<dbReference type="CDD" id="cd14008">
    <property type="entry name" value="STKc_LKB1_CaMKK"/>
    <property type="match status" value="1"/>
</dbReference>
<dbReference type="GeneID" id="8199253"/>
<name>C4R1A9_KOMPG</name>
<dbReference type="RefSeq" id="XP_002491563.1">
    <property type="nucleotide sequence ID" value="XM_002491518.1"/>
</dbReference>
<evidence type="ECO:0000256" key="5">
    <source>
        <dbReference type="ARBA" id="ARBA00022777"/>
    </source>
</evidence>
<dbReference type="PANTHER" id="PTHR43895:SF152">
    <property type="entry name" value="SERINE_THREONINE-PROTEIN KINASE TOS3"/>
    <property type="match status" value="1"/>
</dbReference>
<dbReference type="PROSITE" id="PS00107">
    <property type="entry name" value="PROTEIN_KINASE_ATP"/>
    <property type="match status" value="1"/>
</dbReference>
<dbReference type="FunFam" id="3.30.200.20:FF:000206">
    <property type="entry name" value="Serine/threonine-protein kinase Ssp1"/>
    <property type="match status" value="1"/>
</dbReference>
<dbReference type="InterPro" id="IPR011009">
    <property type="entry name" value="Kinase-like_dom_sf"/>
</dbReference>
<feature type="region of interest" description="Disordered" evidence="10">
    <location>
        <begin position="902"/>
        <end position="929"/>
    </location>
</feature>
<protein>
    <recommendedName>
        <fullName evidence="1">non-specific serine/threonine protein kinase</fullName>
        <ecNumber evidence="1">2.7.11.1</ecNumber>
    </recommendedName>
</protein>
<evidence type="ECO:0000256" key="7">
    <source>
        <dbReference type="ARBA" id="ARBA00047899"/>
    </source>
</evidence>